<sequence>MASPQVNGVSPQSAFLEHLLQYPLVSDGVSTVKDNKYGQQTIAISSSAYETLAKPVLPYLTKPYGYVSPYVKKADSLGDRTLDSIDQRFPVVRKPTAEVYQETKDLVFYPVRKGIEGRDHIFSVYSGERKHYPGEGVFPLSKALAGTAYTVTGETLAWVRAYLSTAKKQADSTISEKTSNGTN</sequence>
<gene>
    <name evidence="1" type="ORF">SCUCBS95973_004810</name>
</gene>
<evidence type="ECO:0008006" key="3">
    <source>
        <dbReference type="Google" id="ProtNLM"/>
    </source>
</evidence>
<dbReference type="Proteomes" id="UP001642405">
    <property type="component" value="Unassembled WGS sequence"/>
</dbReference>
<evidence type="ECO:0000313" key="1">
    <source>
        <dbReference type="EMBL" id="CAK7222355.1"/>
    </source>
</evidence>
<proteinExistence type="predicted"/>
<keyword evidence="2" id="KW-1185">Reference proteome</keyword>
<accession>A0ABP0BRR9</accession>
<protein>
    <recommendedName>
        <fullName evidence="3">Pathogenesis associated protein Cap20</fullName>
    </recommendedName>
</protein>
<dbReference type="EMBL" id="CAWUHB010000025">
    <property type="protein sequence ID" value="CAK7222355.1"/>
    <property type="molecule type" value="Genomic_DNA"/>
</dbReference>
<reference evidence="1 2" key="1">
    <citation type="submission" date="2024-01" db="EMBL/GenBank/DDBJ databases">
        <authorList>
            <person name="Allen C."/>
            <person name="Tagirdzhanova G."/>
        </authorList>
    </citation>
    <scope>NUCLEOTIDE SEQUENCE [LARGE SCALE GENOMIC DNA]</scope>
</reference>
<organism evidence="1 2">
    <name type="scientific">Sporothrix curviconia</name>
    <dbReference type="NCBI Taxonomy" id="1260050"/>
    <lineage>
        <taxon>Eukaryota</taxon>
        <taxon>Fungi</taxon>
        <taxon>Dikarya</taxon>
        <taxon>Ascomycota</taxon>
        <taxon>Pezizomycotina</taxon>
        <taxon>Sordariomycetes</taxon>
        <taxon>Sordariomycetidae</taxon>
        <taxon>Ophiostomatales</taxon>
        <taxon>Ophiostomataceae</taxon>
        <taxon>Sporothrix</taxon>
    </lineage>
</organism>
<comment type="caution">
    <text evidence="1">The sequence shown here is derived from an EMBL/GenBank/DDBJ whole genome shotgun (WGS) entry which is preliminary data.</text>
</comment>
<name>A0ABP0BRR9_9PEZI</name>
<evidence type="ECO:0000313" key="2">
    <source>
        <dbReference type="Proteomes" id="UP001642405"/>
    </source>
</evidence>